<dbReference type="NCBIfam" id="NF041079">
    <property type="entry name" value="CBASS_lipase"/>
    <property type="match status" value="1"/>
</dbReference>
<dbReference type="PANTHER" id="PTHR24138">
    <property type="entry name" value="INTRACELLLAR PHOSPHOLIPASE A FAMILY"/>
    <property type="match status" value="1"/>
</dbReference>
<dbReference type="EMBL" id="QLIX01000053">
    <property type="protein sequence ID" value="RAI54538.1"/>
    <property type="molecule type" value="Genomic_DNA"/>
</dbReference>
<dbReference type="Pfam" id="PF01734">
    <property type="entry name" value="Patatin"/>
    <property type="match status" value="1"/>
</dbReference>
<evidence type="ECO:0000256" key="1">
    <source>
        <dbReference type="ARBA" id="ARBA00023098"/>
    </source>
</evidence>
<proteinExistence type="predicted"/>
<sequence>MACPRESPARPENHIRFSRFNSFPDGLSGGLGGAAQDYVRDHPQIIQSLKNGLDDRTNASIAIQEDVASLVGDVCQQFGRLPLVRGRVTEGLSFRILALDGGGIKGAFTAAALATLSKQLNEPIAERFDLIAGTSTGGILAIGLGLGLSPLEIMKFYRDRGPIIFPVMRRHQRLGRWARHWVKPKHSQQVLFNEIKKAYFTGGLQKTLGDSTSRLVVPAFDTISGVCHTFRTPHHPLLTGDRNTSAAEVALATAAAPTYFSAANVNNAISDVPYFDGGVWANCPALAAIVEAVCYLQVPLNRIDVLSIGTTDEPFSVKGKLGAGIIRWNRSLISLLMNAQVDSAVRHAQQLVGEARFLRINTVTNEGMYALDNPREIESLFALGNKAASDPSVLYQVKSRFLNGIEAMDWK</sequence>
<feature type="active site" description="Nucleophile" evidence="2">
    <location>
        <position position="135"/>
    </location>
</feature>
<feature type="short sequence motif" description="GXGXXG" evidence="2">
    <location>
        <begin position="101"/>
        <end position="106"/>
    </location>
</feature>
<comment type="caution">
    <text evidence="4">The sequence shown here is derived from an EMBL/GenBank/DDBJ whole genome shotgun (WGS) entry which is preliminary data.</text>
</comment>
<dbReference type="Proteomes" id="UP000249065">
    <property type="component" value="Unassembled WGS sequence"/>
</dbReference>
<organism evidence="4 5">
    <name type="scientific">Roseicella frigidaeris</name>
    <dbReference type="NCBI Taxonomy" id="2230885"/>
    <lineage>
        <taxon>Bacteria</taxon>
        <taxon>Pseudomonadati</taxon>
        <taxon>Pseudomonadota</taxon>
        <taxon>Alphaproteobacteria</taxon>
        <taxon>Acetobacterales</taxon>
        <taxon>Roseomonadaceae</taxon>
        <taxon>Roseicella</taxon>
    </lineage>
</organism>
<dbReference type="PANTHER" id="PTHR24138:SF10">
    <property type="entry name" value="PHOSPHOLIPASE A2"/>
    <property type="match status" value="1"/>
</dbReference>
<feature type="domain" description="PNPLA" evidence="3">
    <location>
        <begin position="97"/>
        <end position="289"/>
    </location>
</feature>
<evidence type="ECO:0000256" key="2">
    <source>
        <dbReference type="PROSITE-ProRule" id="PRU01161"/>
    </source>
</evidence>
<reference evidence="5" key="1">
    <citation type="submission" date="2018-06" db="EMBL/GenBank/DDBJ databases">
        <authorList>
            <person name="Khan S.A."/>
        </authorList>
    </citation>
    <scope>NUCLEOTIDE SEQUENCE [LARGE SCALE GENOMIC DNA]</scope>
    <source>
        <strain evidence="5">DB-1506</strain>
    </source>
</reference>
<accession>A0A327M396</accession>
<dbReference type="PROSITE" id="PS51635">
    <property type="entry name" value="PNPLA"/>
    <property type="match status" value="1"/>
</dbReference>
<dbReference type="AlphaFoldDB" id="A0A327M396"/>
<keyword evidence="1 2" id="KW-0443">Lipid metabolism</keyword>
<feature type="short sequence motif" description="GXSXG" evidence="2">
    <location>
        <begin position="133"/>
        <end position="137"/>
    </location>
</feature>
<dbReference type="SUPFAM" id="SSF52151">
    <property type="entry name" value="FabD/lysophospholipase-like"/>
    <property type="match status" value="1"/>
</dbReference>
<evidence type="ECO:0000259" key="3">
    <source>
        <dbReference type="PROSITE" id="PS51635"/>
    </source>
</evidence>
<dbReference type="GO" id="GO:0016787">
    <property type="term" value="F:hydrolase activity"/>
    <property type="evidence" value="ECO:0007669"/>
    <property type="project" value="UniProtKB-UniRule"/>
</dbReference>
<gene>
    <name evidence="4" type="ORF">DOO78_26265</name>
</gene>
<dbReference type="Gene3D" id="3.40.1090.10">
    <property type="entry name" value="Cytosolic phospholipase A2 catalytic domain"/>
    <property type="match status" value="1"/>
</dbReference>
<keyword evidence="5" id="KW-1185">Reference proteome</keyword>
<dbReference type="InterPro" id="IPR016035">
    <property type="entry name" value="Acyl_Trfase/lysoPLipase"/>
</dbReference>
<keyword evidence="2" id="KW-0378">Hydrolase</keyword>
<keyword evidence="2" id="KW-0442">Lipid degradation</keyword>
<evidence type="ECO:0000313" key="5">
    <source>
        <dbReference type="Proteomes" id="UP000249065"/>
    </source>
</evidence>
<name>A0A327M396_9PROT</name>
<dbReference type="InterPro" id="IPR002641">
    <property type="entry name" value="PNPLA_dom"/>
</dbReference>
<protein>
    <submittedName>
        <fullName evidence="4">Patatin</fullName>
    </submittedName>
</protein>
<dbReference type="GO" id="GO:0016042">
    <property type="term" value="P:lipid catabolic process"/>
    <property type="evidence" value="ECO:0007669"/>
    <property type="project" value="UniProtKB-UniRule"/>
</dbReference>
<feature type="active site" description="Proton acceptor" evidence="2">
    <location>
        <position position="276"/>
    </location>
</feature>
<dbReference type="CDD" id="cd07199">
    <property type="entry name" value="Pat17_PNPLA8_PNPLA9_like"/>
    <property type="match status" value="1"/>
</dbReference>
<feature type="short sequence motif" description="DGA/G" evidence="2">
    <location>
        <begin position="276"/>
        <end position="278"/>
    </location>
</feature>
<dbReference type="InterPro" id="IPR047156">
    <property type="entry name" value="Teg/CotR/CapV-like"/>
</dbReference>
<evidence type="ECO:0000313" key="4">
    <source>
        <dbReference type="EMBL" id="RAI54538.1"/>
    </source>
</evidence>